<protein>
    <recommendedName>
        <fullName evidence="2">Endospore appendages core domain-containing protein</fullName>
    </recommendedName>
</protein>
<dbReference type="RefSeq" id="WP_310499095.1">
    <property type="nucleotide sequence ID" value="NZ_JAVDSB010000003.1"/>
</dbReference>
<name>A0ABU1NVN4_9BACL</name>
<dbReference type="Proteomes" id="UP001267290">
    <property type="component" value="Unassembled WGS sequence"/>
</dbReference>
<organism evidence="3 4">
    <name type="scientific">Paenibacillus qinlingensis</name>
    <dbReference type="NCBI Taxonomy" id="1837343"/>
    <lineage>
        <taxon>Bacteria</taxon>
        <taxon>Bacillati</taxon>
        <taxon>Bacillota</taxon>
        <taxon>Bacilli</taxon>
        <taxon>Bacillales</taxon>
        <taxon>Paenibacillaceae</taxon>
        <taxon>Paenibacillus</taxon>
    </lineage>
</organism>
<sequence>MIKKKRSARKKVVELTIVHKTSSSCLSLNKGRVSRPKQKKQSYRQSMTSITHPVLPSSRSRYPTNKPKPEWSSNPKLKLIYKPMVRPCPPPKHHHCHPPPPPASVTTINKECCGNILLQGNQPGFRIWEMDVDSKIEVAQISIYSSSSSTQALEVDIETDDVDNKRLSIPPGSTINFIGQSVKTITIASLGDEMGYVDGKYVISTTIQIQSDHSCCDQSSRRGRLVPDLSHHRTYRSVYGGS</sequence>
<dbReference type="Pfam" id="PF13157">
    <property type="entry name" value="Enas"/>
    <property type="match status" value="1"/>
</dbReference>
<reference evidence="3 4" key="1">
    <citation type="submission" date="2023-07" db="EMBL/GenBank/DDBJ databases">
        <title>Sorghum-associated microbial communities from plants grown in Nebraska, USA.</title>
        <authorList>
            <person name="Schachtman D."/>
        </authorList>
    </citation>
    <scope>NUCLEOTIDE SEQUENCE [LARGE SCALE GENOMIC DNA]</scope>
    <source>
        <strain evidence="3 4">CC258</strain>
    </source>
</reference>
<proteinExistence type="predicted"/>
<dbReference type="EMBL" id="JAVDSB010000003">
    <property type="protein sequence ID" value="MDR6551538.1"/>
    <property type="molecule type" value="Genomic_DNA"/>
</dbReference>
<comment type="caution">
    <text evidence="3">The sequence shown here is derived from an EMBL/GenBank/DDBJ whole genome shotgun (WGS) entry which is preliminary data.</text>
</comment>
<evidence type="ECO:0000313" key="3">
    <source>
        <dbReference type="EMBL" id="MDR6551538.1"/>
    </source>
</evidence>
<evidence type="ECO:0000256" key="1">
    <source>
        <dbReference type="SAM" id="MobiDB-lite"/>
    </source>
</evidence>
<evidence type="ECO:0000259" key="2">
    <source>
        <dbReference type="Pfam" id="PF13157"/>
    </source>
</evidence>
<feature type="compositionally biased region" description="Polar residues" evidence="1">
    <location>
        <begin position="43"/>
        <end position="63"/>
    </location>
</feature>
<evidence type="ECO:0000313" key="4">
    <source>
        <dbReference type="Proteomes" id="UP001267290"/>
    </source>
</evidence>
<feature type="domain" description="Endospore appendages core" evidence="2">
    <location>
        <begin position="99"/>
        <end position="208"/>
    </location>
</feature>
<gene>
    <name evidence="3" type="ORF">J2736_002725</name>
</gene>
<dbReference type="InterPro" id="IPR025055">
    <property type="entry name" value="Ena_core"/>
</dbReference>
<feature type="region of interest" description="Disordered" evidence="1">
    <location>
        <begin position="27"/>
        <end position="74"/>
    </location>
</feature>
<accession>A0ABU1NVN4</accession>
<keyword evidence="4" id="KW-1185">Reference proteome</keyword>
<feature type="compositionally biased region" description="Basic residues" evidence="1">
    <location>
        <begin position="32"/>
        <end position="42"/>
    </location>
</feature>